<dbReference type="SUPFAM" id="SSF160387">
    <property type="entry name" value="NosL/MerB-like"/>
    <property type="match status" value="1"/>
</dbReference>
<dbReference type="GO" id="GO:0018836">
    <property type="term" value="F:alkylmercury lyase activity"/>
    <property type="evidence" value="ECO:0007669"/>
    <property type="project" value="UniProtKB-EC"/>
</dbReference>
<dbReference type="InterPro" id="IPR004927">
    <property type="entry name" value="MerB"/>
</dbReference>
<dbReference type="PRINTS" id="PR01699">
    <property type="entry name" value="ORGNOHGLYASE"/>
</dbReference>
<evidence type="ECO:0000313" key="1">
    <source>
        <dbReference type="EMBL" id="AIC15499.1"/>
    </source>
</evidence>
<dbReference type="EMBL" id="CP007536">
    <property type="protein sequence ID" value="AIC15499.1"/>
    <property type="molecule type" value="Genomic_DNA"/>
</dbReference>
<dbReference type="Gene3D" id="3.30.450.410">
    <property type="match status" value="1"/>
</dbReference>
<name>A0A060HFW7_9ARCH</name>
<gene>
    <name evidence="1" type="ORF">NVIE_012660</name>
</gene>
<dbReference type="KEGG" id="nvn:NVIE_012660"/>
<evidence type="ECO:0000313" key="2">
    <source>
        <dbReference type="Proteomes" id="UP000027093"/>
    </source>
</evidence>
<dbReference type="HOGENOM" id="CLU_101685_0_0_2"/>
<dbReference type="InterPro" id="IPR053717">
    <property type="entry name" value="MerB_lyase_sf"/>
</dbReference>
<dbReference type="AlphaFoldDB" id="A0A060HFW7"/>
<dbReference type="RefSeq" id="WP_075054493.1">
    <property type="nucleotide sequence ID" value="NZ_CP007536.1"/>
</dbReference>
<dbReference type="GeneID" id="74946525"/>
<reference evidence="1 2" key="1">
    <citation type="journal article" date="2014" name="Int. J. Syst. Evol. Microbiol.">
        <title>Nitrososphaera viennensis gen. nov., sp. nov., an aerobic and mesophilic, ammonia-oxidizing archaeon from soil and a member of the archaeal phylum Thaumarchaeota.</title>
        <authorList>
            <person name="Stieglmeier M."/>
            <person name="Klingl A."/>
            <person name="Alves R.J."/>
            <person name="Rittmann S.K."/>
            <person name="Melcher M."/>
            <person name="Leisch N."/>
            <person name="Schleper C."/>
        </authorList>
    </citation>
    <scope>NUCLEOTIDE SEQUENCE [LARGE SCALE GENOMIC DNA]</scope>
    <source>
        <strain evidence="1">EN76</strain>
    </source>
</reference>
<dbReference type="Proteomes" id="UP000027093">
    <property type="component" value="Chromosome"/>
</dbReference>
<sequence>MAKTMRNSRVKTANNVEQAFDKILTGIYESLGSERRRIVGQTWQLLVNGCPVPPDEVAMRLGISPDSMTSTLRGFGAEFDKEGNIVGLGLTLVPTPHVYEVDGRRLYTWCAADALAFPVMLKQNANIESPDPVTGKKIRISVTPDRVEKVDPKSAVVSWVKNIDVKNIRGSGCNNVNFFSSPETASKWIAEHPDQTFYSANDVYKTLKEIHLHKYQDIMSGCKMC</sequence>
<keyword evidence="1" id="KW-0456">Lyase</keyword>
<dbReference type="InterPro" id="IPR036390">
    <property type="entry name" value="WH_DNA-bd_sf"/>
</dbReference>
<dbReference type="STRING" id="926571.NVIE_012660"/>
<accession>A0A060HFW7</accession>
<protein>
    <submittedName>
        <fullName evidence="1">Putative Alkylmercury lyase</fullName>
        <ecNumber evidence="1">4.99.1.2</ecNumber>
    </submittedName>
</protein>
<dbReference type="Pfam" id="PF03243">
    <property type="entry name" value="MerB"/>
    <property type="match status" value="1"/>
</dbReference>
<organism evidence="1 2">
    <name type="scientific">Nitrososphaera viennensis EN76</name>
    <dbReference type="NCBI Taxonomy" id="926571"/>
    <lineage>
        <taxon>Archaea</taxon>
        <taxon>Nitrososphaerota</taxon>
        <taxon>Nitrososphaeria</taxon>
        <taxon>Nitrososphaerales</taxon>
        <taxon>Nitrososphaeraceae</taxon>
        <taxon>Nitrososphaera</taxon>
    </lineage>
</organism>
<dbReference type="OrthoDB" id="375805at2157"/>
<dbReference type="SUPFAM" id="SSF46785">
    <property type="entry name" value="Winged helix' DNA-binding domain"/>
    <property type="match status" value="1"/>
</dbReference>
<dbReference type="EC" id="4.99.1.2" evidence="1"/>
<proteinExistence type="predicted"/>
<keyword evidence="2" id="KW-1185">Reference proteome</keyword>